<name>A0A8B6H4X4_MYTGA</name>
<organism evidence="6 7">
    <name type="scientific">Mytilus galloprovincialis</name>
    <name type="common">Mediterranean mussel</name>
    <dbReference type="NCBI Taxonomy" id="29158"/>
    <lineage>
        <taxon>Eukaryota</taxon>
        <taxon>Metazoa</taxon>
        <taxon>Spiralia</taxon>
        <taxon>Lophotrochozoa</taxon>
        <taxon>Mollusca</taxon>
        <taxon>Bivalvia</taxon>
        <taxon>Autobranchia</taxon>
        <taxon>Pteriomorphia</taxon>
        <taxon>Mytilida</taxon>
        <taxon>Mytiloidea</taxon>
        <taxon>Mytilidae</taxon>
        <taxon>Mytilinae</taxon>
        <taxon>Mytilus</taxon>
    </lineage>
</organism>
<keyword evidence="4" id="KW-1015">Disulfide bond</keyword>
<dbReference type="PANTHER" id="PTHR35971:SF5">
    <property type="entry name" value="OBSCURIN LIKE CYTOSKELETAL ADAPTOR 1"/>
    <property type="match status" value="1"/>
</dbReference>
<dbReference type="AlphaFoldDB" id="A0A8B6H4X4"/>
<dbReference type="InterPro" id="IPR007110">
    <property type="entry name" value="Ig-like_dom"/>
</dbReference>
<evidence type="ECO:0000256" key="4">
    <source>
        <dbReference type="ARBA" id="ARBA00023157"/>
    </source>
</evidence>
<dbReference type="SMART" id="SM00409">
    <property type="entry name" value="IG"/>
    <property type="match status" value="2"/>
</dbReference>
<evidence type="ECO:0000256" key="2">
    <source>
        <dbReference type="ARBA" id="ARBA00022490"/>
    </source>
</evidence>
<dbReference type="Pfam" id="PF07679">
    <property type="entry name" value="I-set"/>
    <property type="match status" value="1"/>
</dbReference>
<gene>
    <name evidence="6" type="ORF">MGAL_10B062106</name>
</gene>
<dbReference type="InterPro" id="IPR013098">
    <property type="entry name" value="Ig_I-set"/>
</dbReference>
<dbReference type="Gene3D" id="2.60.40.10">
    <property type="entry name" value="Immunoglobulins"/>
    <property type="match status" value="2"/>
</dbReference>
<reference evidence="6" key="1">
    <citation type="submission" date="2018-11" db="EMBL/GenBank/DDBJ databases">
        <authorList>
            <person name="Alioto T."/>
            <person name="Alioto T."/>
        </authorList>
    </citation>
    <scope>NUCLEOTIDE SEQUENCE</scope>
</reference>
<dbReference type="InterPro" id="IPR052385">
    <property type="entry name" value="Obscurin/Obscurin-like_Reg"/>
</dbReference>
<dbReference type="OrthoDB" id="6201540at2759"/>
<dbReference type="PROSITE" id="PS50835">
    <property type="entry name" value="IG_LIKE"/>
    <property type="match status" value="1"/>
</dbReference>
<dbReference type="Proteomes" id="UP000596742">
    <property type="component" value="Unassembled WGS sequence"/>
</dbReference>
<proteinExistence type="predicted"/>
<dbReference type="GO" id="GO:0005737">
    <property type="term" value="C:cytoplasm"/>
    <property type="evidence" value="ECO:0007669"/>
    <property type="project" value="UniProtKB-SubCell"/>
</dbReference>
<dbReference type="InterPro" id="IPR013783">
    <property type="entry name" value="Ig-like_fold"/>
</dbReference>
<dbReference type="PANTHER" id="PTHR35971">
    <property type="entry name" value="SI:DKEY-31G6.6"/>
    <property type="match status" value="1"/>
</dbReference>
<dbReference type="EMBL" id="UYJE01009493">
    <property type="protein sequence ID" value="VDI74011.1"/>
    <property type="molecule type" value="Genomic_DNA"/>
</dbReference>
<comment type="caution">
    <text evidence="6">The sequence shown here is derived from an EMBL/GenBank/DDBJ whole genome shotgun (WGS) entry which is preliminary data.</text>
</comment>
<keyword evidence="7" id="KW-1185">Reference proteome</keyword>
<protein>
    <recommendedName>
        <fullName evidence="5">Ig-like domain-containing protein</fullName>
    </recommendedName>
</protein>
<sequence>YFVDTPPEEITVVEGQSVFLKYELLTNCSMVIYKRNDIIIGNTSNIRVTESRRLKTLKIKDITQKEEGQYCLEAAGMTSKPTMVIVKPMFKQPLQNKTSVEGSNTTFECETEKENSDSEWFKDGVKMVDGNKKIKMETVLGHTFKLTIKCISLLDNGKYSIRVNGILSEAELDVKCNQLEILF</sequence>
<feature type="domain" description="Ig-like" evidence="5">
    <location>
        <begin position="81"/>
        <end position="173"/>
    </location>
</feature>
<evidence type="ECO:0000256" key="3">
    <source>
        <dbReference type="ARBA" id="ARBA00022553"/>
    </source>
</evidence>
<dbReference type="InterPro" id="IPR036179">
    <property type="entry name" value="Ig-like_dom_sf"/>
</dbReference>
<evidence type="ECO:0000313" key="6">
    <source>
        <dbReference type="EMBL" id="VDI74011.1"/>
    </source>
</evidence>
<comment type="subcellular location">
    <subcellularLocation>
        <location evidence="1">Cytoplasm</location>
    </subcellularLocation>
</comment>
<dbReference type="SUPFAM" id="SSF48726">
    <property type="entry name" value="Immunoglobulin"/>
    <property type="match status" value="2"/>
</dbReference>
<keyword evidence="3" id="KW-0597">Phosphoprotein</keyword>
<evidence type="ECO:0000256" key="1">
    <source>
        <dbReference type="ARBA" id="ARBA00004496"/>
    </source>
</evidence>
<accession>A0A8B6H4X4</accession>
<evidence type="ECO:0000259" key="5">
    <source>
        <dbReference type="PROSITE" id="PS50835"/>
    </source>
</evidence>
<keyword evidence="2" id="KW-0963">Cytoplasm</keyword>
<feature type="non-terminal residue" evidence="6">
    <location>
        <position position="183"/>
    </location>
</feature>
<dbReference type="InterPro" id="IPR003599">
    <property type="entry name" value="Ig_sub"/>
</dbReference>
<evidence type="ECO:0000313" key="7">
    <source>
        <dbReference type="Proteomes" id="UP000596742"/>
    </source>
</evidence>